<evidence type="ECO:0000256" key="4">
    <source>
        <dbReference type="ARBA" id="ARBA00023125"/>
    </source>
</evidence>
<dbReference type="InterPro" id="IPR020795">
    <property type="entry name" value="ORC3"/>
</dbReference>
<evidence type="ECO:0000256" key="3">
    <source>
        <dbReference type="ARBA" id="ARBA00022705"/>
    </source>
</evidence>
<comment type="similarity">
    <text evidence="2">Belongs to the ORC3 family.</text>
</comment>
<name>A0ABP0EKN6_9ASCO</name>
<dbReference type="InterPro" id="IPR040855">
    <property type="entry name" value="ORC_WH_C"/>
</dbReference>
<evidence type="ECO:0000259" key="8">
    <source>
        <dbReference type="Pfam" id="PF18137"/>
    </source>
</evidence>
<dbReference type="EMBL" id="OZ004260">
    <property type="protein sequence ID" value="CAK7920527.1"/>
    <property type="molecule type" value="Genomic_DNA"/>
</dbReference>
<organism evidence="9 10">
    <name type="scientific">[Candida] anglica</name>
    <dbReference type="NCBI Taxonomy" id="148631"/>
    <lineage>
        <taxon>Eukaryota</taxon>
        <taxon>Fungi</taxon>
        <taxon>Dikarya</taxon>
        <taxon>Ascomycota</taxon>
        <taxon>Saccharomycotina</taxon>
        <taxon>Pichiomycetes</taxon>
        <taxon>Debaryomycetaceae</taxon>
        <taxon>Kurtzmaniella</taxon>
    </lineage>
</organism>
<evidence type="ECO:0000256" key="5">
    <source>
        <dbReference type="ARBA" id="ARBA00023242"/>
    </source>
</evidence>
<feature type="compositionally biased region" description="Acidic residues" evidence="6">
    <location>
        <begin position="172"/>
        <end position="193"/>
    </location>
</feature>
<evidence type="ECO:0000313" key="10">
    <source>
        <dbReference type="Proteomes" id="UP001497600"/>
    </source>
</evidence>
<comment type="subcellular location">
    <subcellularLocation>
        <location evidence="1">Nucleus</location>
    </subcellularLocation>
</comment>
<dbReference type="Pfam" id="PF18137">
    <property type="entry name" value="WHD_ORC"/>
    <property type="match status" value="1"/>
</dbReference>
<keyword evidence="4" id="KW-0238">DNA-binding</keyword>
<evidence type="ECO:0008006" key="11">
    <source>
        <dbReference type="Google" id="ProtNLM"/>
    </source>
</evidence>
<feature type="domain" description="Origin recognition complex subunit 3 winged helix C-terminal" evidence="8">
    <location>
        <begin position="658"/>
        <end position="799"/>
    </location>
</feature>
<keyword evidence="10" id="KW-1185">Reference proteome</keyword>
<sequence length="802" mass="92993">MKRIDADSQSTQYWIKKPKLSTGKEKGNDRYETPFSQLLGGKEPLDHVELRYRLLESTWRKQQVKIENILKHANVDLFKNLLQYVTNIESASQKLPIGFLQLGSNIANNLRIFKELEKYLLENETEKELKIVNLSSSTCANIKATIREIVKQVTSETEKKSGQDQYSNSDDSSQDEEDEEQEDGEEDDEDENEQANIDMVVNEGKKYHGKISYDFDIIADWCRDYYKRENSSFEKLRIVIVIQDSDALPNQLLNQVLRLVFSYSKSIPMRLIVGLSSINSNISTWLNNNLNNELRIFVEGHLYRTEDNKSLGHSICNDLFLQYHEDEDEFDTDDSNDHNILLPVLSPKLTATLLDRFENSNNSIDSLVSSFKLAYSTYFYQSPLPVLLSNKFNDKKFELYVDTLRKLPSFKKHIETILARISDLDLSSNKESIDSMKKEIIDLFEDSGAVKDLLSKSIKKSKFETFMTINATNLVYSLQMQDIQNGGLTFDGSKEKIEIYQLLTTRQIFSSLFLNNLLNFVGRLSAQGLIQQIRYINSLPKENSSGNDQDLILLIDELNIQLDVLQQQFERGTYKKYSEAASPNNKNIPETVRELLDKLSNKIITCYKKYFRKFTNESQLPFSEVFTVLGGTEVDPTQDELPERTSNLILRLLRPDLRYSLELALEDSTEYLSNSLIANDINSEEKYRISHPILTRLFHVYKDAPVSINIYDFFSAFRESFEKEKDCRILIKYLKENPTIEESSRLIDELTNIVDGKDKKHQIWDKIVYSWFLQGCFELHQMGIIKEKPKGDYLEKVIWKGV</sequence>
<feature type="region of interest" description="Disordered" evidence="6">
    <location>
        <begin position="153"/>
        <end position="195"/>
    </location>
</feature>
<evidence type="ECO:0000313" key="9">
    <source>
        <dbReference type="EMBL" id="CAK7920527.1"/>
    </source>
</evidence>
<keyword evidence="5" id="KW-0539">Nucleus</keyword>
<evidence type="ECO:0000256" key="1">
    <source>
        <dbReference type="ARBA" id="ARBA00004123"/>
    </source>
</evidence>
<dbReference type="Pfam" id="PF07034">
    <property type="entry name" value="ORC3_N"/>
    <property type="match status" value="2"/>
</dbReference>
<feature type="domain" description="Origin recognition complex subunit 3 N-terminal" evidence="7">
    <location>
        <begin position="8"/>
        <end position="296"/>
    </location>
</feature>
<keyword evidence="3" id="KW-0235">DNA replication</keyword>
<feature type="domain" description="Origin recognition complex subunit 3 N-terminal" evidence="7">
    <location>
        <begin position="344"/>
        <end position="387"/>
    </location>
</feature>
<accession>A0ABP0EKN6</accession>
<dbReference type="Proteomes" id="UP001497600">
    <property type="component" value="Chromosome H"/>
</dbReference>
<evidence type="ECO:0000256" key="2">
    <source>
        <dbReference type="ARBA" id="ARBA00010977"/>
    </source>
</evidence>
<proteinExistence type="inferred from homology"/>
<reference evidence="9 10" key="1">
    <citation type="submission" date="2024-01" db="EMBL/GenBank/DDBJ databases">
        <authorList>
            <consortium name="Genoscope - CEA"/>
            <person name="William W."/>
        </authorList>
    </citation>
    <scope>NUCLEOTIDE SEQUENCE [LARGE SCALE GENOMIC DNA]</scope>
    <source>
        <strain evidence="9 10">29B2s-10</strain>
    </source>
</reference>
<evidence type="ECO:0000256" key="6">
    <source>
        <dbReference type="SAM" id="MobiDB-lite"/>
    </source>
</evidence>
<gene>
    <name evidence="9" type="ORF">CAAN4_H03422</name>
</gene>
<protein>
    <recommendedName>
        <fullName evidence="11">Origin recognition complex subunit 3</fullName>
    </recommendedName>
</protein>
<feature type="compositionally biased region" description="Basic and acidic residues" evidence="6">
    <location>
        <begin position="153"/>
        <end position="162"/>
    </location>
</feature>
<dbReference type="PANTHER" id="PTHR12748:SF0">
    <property type="entry name" value="ORIGIN RECOGNITION COMPLEX SUBUNIT 3"/>
    <property type="match status" value="1"/>
</dbReference>
<dbReference type="PANTHER" id="PTHR12748">
    <property type="entry name" value="ORIGIN RECOGNITION COMPLEX SUBUNIT 3"/>
    <property type="match status" value="1"/>
</dbReference>
<evidence type="ECO:0000259" key="7">
    <source>
        <dbReference type="Pfam" id="PF07034"/>
    </source>
</evidence>
<dbReference type="InterPro" id="IPR045667">
    <property type="entry name" value="ORC3_N"/>
</dbReference>